<gene>
    <name evidence="7" type="ORF">SAMN02745220_03328</name>
</gene>
<evidence type="ECO:0000259" key="6">
    <source>
        <dbReference type="Pfam" id="PF13231"/>
    </source>
</evidence>
<feature type="transmembrane region" description="Helical" evidence="4">
    <location>
        <begin position="370"/>
        <end position="389"/>
    </location>
</feature>
<evidence type="ECO:0000313" key="8">
    <source>
        <dbReference type="Proteomes" id="UP000184603"/>
    </source>
</evidence>
<feature type="transmembrane region" description="Helical" evidence="4">
    <location>
        <begin position="696"/>
        <end position="717"/>
    </location>
</feature>
<evidence type="ECO:0000313" key="7">
    <source>
        <dbReference type="EMBL" id="SHO50240.1"/>
    </source>
</evidence>
<dbReference type="InterPro" id="IPR039528">
    <property type="entry name" value="DPM1-like"/>
</dbReference>
<feature type="transmembrane region" description="Helical" evidence="4">
    <location>
        <begin position="299"/>
        <end position="323"/>
    </location>
</feature>
<dbReference type="GO" id="GO:0016020">
    <property type="term" value="C:membrane"/>
    <property type="evidence" value="ECO:0007669"/>
    <property type="project" value="GOC"/>
</dbReference>
<dbReference type="InterPro" id="IPR001173">
    <property type="entry name" value="Glyco_trans_2-like"/>
</dbReference>
<dbReference type="Proteomes" id="UP000184603">
    <property type="component" value="Unassembled WGS sequence"/>
</dbReference>
<dbReference type="GO" id="GO:0006488">
    <property type="term" value="P:dolichol-linked oligosaccharide biosynthetic process"/>
    <property type="evidence" value="ECO:0007669"/>
    <property type="project" value="TreeGrafter"/>
</dbReference>
<feature type="transmembrane region" description="Helical" evidence="4">
    <location>
        <begin position="591"/>
        <end position="619"/>
    </location>
</feature>
<dbReference type="PANTHER" id="PTHR43398:SF1">
    <property type="entry name" value="DOLICHOL-PHOSPHATE MANNOSYLTRANSFERASE SUBUNIT 1"/>
    <property type="match status" value="1"/>
</dbReference>
<feature type="domain" description="Glycosyltransferase 2-like" evidence="5">
    <location>
        <begin position="5"/>
        <end position="150"/>
    </location>
</feature>
<proteinExistence type="inferred from homology"/>
<evidence type="ECO:0000259" key="5">
    <source>
        <dbReference type="Pfam" id="PF00535"/>
    </source>
</evidence>
<dbReference type="PANTHER" id="PTHR43398">
    <property type="entry name" value="DOLICHOL-PHOSPHATE MANNOSYLTRANSFERASE SUBUNIT 1"/>
    <property type="match status" value="1"/>
</dbReference>
<dbReference type="EMBL" id="FRFE01000017">
    <property type="protein sequence ID" value="SHO50240.1"/>
    <property type="molecule type" value="Genomic_DNA"/>
</dbReference>
<dbReference type="AlphaFoldDB" id="A0A1M7YC72"/>
<dbReference type="RefSeq" id="WP_073614790.1">
    <property type="nucleotide sequence ID" value="NZ_FRFE01000017.1"/>
</dbReference>
<reference evidence="7 8" key="1">
    <citation type="submission" date="2016-12" db="EMBL/GenBank/DDBJ databases">
        <authorList>
            <person name="Song W.-J."/>
            <person name="Kurnit D.M."/>
        </authorList>
    </citation>
    <scope>NUCLEOTIDE SEQUENCE [LARGE SCALE GENOMIC DNA]</scope>
    <source>
        <strain evidence="7 8">DSM 18488</strain>
    </source>
</reference>
<protein>
    <submittedName>
        <fullName evidence="7">Dolichol-phosphate mannosyltransferase</fullName>
    </submittedName>
</protein>
<evidence type="ECO:0000256" key="1">
    <source>
        <dbReference type="ARBA" id="ARBA00006739"/>
    </source>
</evidence>
<feature type="transmembrane region" description="Helical" evidence="4">
    <location>
        <begin position="664"/>
        <end position="684"/>
    </location>
</feature>
<feature type="transmembrane region" description="Helical" evidence="4">
    <location>
        <begin position="268"/>
        <end position="287"/>
    </location>
</feature>
<feature type="transmembrane region" description="Helical" evidence="4">
    <location>
        <begin position="222"/>
        <end position="248"/>
    </location>
</feature>
<accession>A0A1M7YC72</accession>
<evidence type="ECO:0000256" key="4">
    <source>
        <dbReference type="SAM" id="Phobius"/>
    </source>
</evidence>
<evidence type="ECO:0000256" key="3">
    <source>
        <dbReference type="ARBA" id="ARBA00022679"/>
    </source>
</evidence>
<dbReference type="GO" id="GO:0006506">
    <property type="term" value="P:GPI anchor biosynthetic process"/>
    <property type="evidence" value="ECO:0007669"/>
    <property type="project" value="TreeGrafter"/>
</dbReference>
<dbReference type="InterPro" id="IPR029044">
    <property type="entry name" value="Nucleotide-diphossugar_trans"/>
</dbReference>
<dbReference type="GO" id="GO:0035269">
    <property type="term" value="P:protein O-linked glycosylation via mannose"/>
    <property type="evidence" value="ECO:0007669"/>
    <property type="project" value="TreeGrafter"/>
</dbReference>
<dbReference type="OrthoDB" id="9802649at2"/>
<comment type="similarity">
    <text evidence="1">Belongs to the glycosyltransferase 2 family.</text>
</comment>
<sequence>MVAVSIIIPTYNEAENIDLLLERIFAVEDLQCLDYEVVFSDGASTDGTCKFVEKWLDNDRVKLVCSKENEGLSAAVMAGARAAAGEFAVVMDADLSHPPEMIPALVAPLISGACDMAIGSRYTTGGDTPEWPISRRISSKIATFPARMWTDVKDPLAGFIAVRRERLASMNRQVCGFKIGLELLATGEDDLRVKEIPIIFRDRCYGTSKMGVKVMIDYCRQLLMLAGVNIVPIPSGKLLPLLLTLLIMDCTILTMSLEGGVRPGLAHWLSFIPASSLGAAVLIYLHRKSLPDISARRRLEYLIGFFWVVFLVLLLRSGLVASLGSEQKILTTAGVFWVALFGLAAVYVGNVGYVFSIGQKRIRGPLVQRFYGLGVFLYLIFLRLVYLGSAPVLPEERYYQDLIAMWPLFGQAGTAIGHTAAVSSSVEGVFKLRGAIWLLWFLSTTCVFSLARLMFDRGTAFMCCLLFAVLPFFFGSGLFVSGDALLVFCWSCTLYILYRTLVNEVNRGWLWAGLALGFGMQVDLRMCALLVAVVVYLLMHTKDRQRFYAPMPYLALGVLLLTTLPSLLLDANSGQPIPQPERWLNSLLGEATVNSFVVIVLLLSPTGLVAGGYALLRWLQSRSAAGVSEVKDWDRGRKFVLMMFFLPLLIFLLPGLYASGPVDAGGVIWVVLLPTMALTIKKTVAAADTISRLLQAVWWPTIGLLMAFYGITLHLAVL</sequence>
<dbReference type="Gene3D" id="3.90.550.10">
    <property type="entry name" value="Spore Coat Polysaccharide Biosynthesis Protein SpsA, Chain A"/>
    <property type="match status" value="1"/>
</dbReference>
<feature type="transmembrane region" description="Helical" evidence="4">
    <location>
        <begin position="335"/>
        <end position="358"/>
    </location>
</feature>
<evidence type="ECO:0000256" key="2">
    <source>
        <dbReference type="ARBA" id="ARBA00022676"/>
    </source>
</evidence>
<dbReference type="Pfam" id="PF13231">
    <property type="entry name" value="PMT_2"/>
    <property type="match status" value="1"/>
</dbReference>
<dbReference type="Pfam" id="PF00535">
    <property type="entry name" value="Glycos_transf_2"/>
    <property type="match status" value="1"/>
</dbReference>
<feature type="transmembrane region" description="Helical" evidence="4">
    <location>
        <begin position="510"/>
        <end position="539"/>
    </location>
</feature>
<keyword evidence="4" id="KW-1133">Transmembrane helix</keyword>
<keyword evidence="2 7" id="KW-0328">Glycosyltransferase</keyword>
<feature type="domain" description="Glycosyltransferase RgtA/B/C/D-like" evidence="6">
    <location>
        <begin position="433"/>
        <end position="567"/>
    </location>
</feature>
<keyword evidence="8" id="KW-1185">Reference proteome</keyword>
<keyword evidence="3 7" id="KW-0808">Transferase</keyword>
<feature type="transmembrane region" description="Helical" evidence="4">
    <location>
        <begin position="434"/>
        <end position="453"/>
    </location>
</feature>
<keyword evidence="4" id="KW-0472">Membrane</keyword>
<dbReference type="GO" id="GO:0004582">
    <property type="term" value="F:dolichyl-phosphate beta-D-mannosyltransferase activity"/>
    <property type="evidence" value="ECO:0007669"/>
    <property type="project" value="InterPro"/>
</dbReference>
<feature type="transmembrane region" description="Helical" evidence="4">
    <location>
        <begin position="639"/>
        <end position="658"/>
    </location>
</feature>
<name>A0A1M7YC72_9BACT</name>
<dbReference type="SUPFAM" id="SSF53448">
    <property type="entry name" value="Nucleotide-diphospho-sugar transferases"/>
    <property type="match status" value="1"/>
</dbReference>
<organism evidence="7 8">
    <name type="scientific">Desulfopila aestuarii DSM 18488</name>
    <dbReference type="NCBI Taxonomy" id="1121416"/>
    <lineage>
        <taxon>Bacteria</taxon>
        <taxon>Pseudomonadati</taxon>
        <taxon>Thermodesulfobacteriota</taxon>
        <taxon>Desulfobulbia</taxon>
        <taxon>Desulfobulbales</taxon>
        <taxon>Desulfocapsaceae</taxon>
        <taxon>Desulfopila</taxon>
    </lineage>
</organism>
<feature type="transmembrane region" description="Helical" evidence="4">
    <location>
        <begin position="465"/>
        <end position="498"/>
    </location>
</feature>
<feature type="transmembrane region" description="Helical" evidence="4">
    <location>
        <begin position="551"/>
        <end position="571"/>
    </location>
</feature>
<dbReference type="STRING" id="1121416.SAMN02745220_03328"/>
<keyword evidence="4" id="KW-0812">Transmembrane</keyword>
<dbReference type="InterPro" id="IPR038731">
    <property type="entry name" value="RgtA/B/C-like"/>
</dbReference>